<dbReference type="PANTHER" id="PTHR11472:SF34">
    <property type="entry name" value="REGULATOR OF TELOMERE ELONGATION HELICASE 1"/>
    <property type="match status" value="1"/>
</dbReference>
<keyword evidence="9" id="KW-0411">Iron-sulfur</keyword>
<dbReference type="PANTHER" id="PTHR11472">
    <property type="entry name" value="DNA REPAIR DEAD HELICASE RAD3/XP-D SUBFAMILY MEMBER"/>
    <property type="match status" value="1"/>
</dbReference>
<feature type="domain" description="Helicase ATP-binding" evidence="14">
    <location>
        <begin position="184"/>
        <end position="430"/>
    </location>
</feature>
<dbReference type="eggNOG" id="COG1199">
    <property type="taxonomic scope" value="Bacteria"/>
</dbReference>
<protein>
    <submittedName>
        <fullName evidence="15">DEAD_2 domain protein</fullName>
    </submittedName>
</protein>
<dbReference type="Gene3D" id="3.90.320.10">
    <property type="match status" value="1"/>
</dbReference>
<evidence type="ECO:0000259" key="14">
    <source>
        <dbReference type="PROSITE" id="PS51193"/>
    </source>
</evidence>
<keyword evidence="1" id="KW-0004">4Fe-4S</keyword>
<dbReference type="Proteomes" id="UP000006732">
    <property type="component" value="Chromosome"/>
</dbReference>
<dbReference type="GO" id="GO:0003678">
    <property type="term" value="F:DNA helicase activity"/>
    <property type="evidence" value="ECO:0007669"/>
    <property type="project" value="InterPro"/>
</dbReference>
<dbReference type="InterPro" id="IPR011545">
    <property type="entry name" value="DEAD/DEAH_box_helicase_dom"/>
</dbReference>
<sequence length="807" mass="91600">MKQITLALRDFALPSPPRGSIEAYSGSGRAAAQGREIHARVQKRRKSDPSYQAEVSVNCLLEREGYGFRIDGRMDGIFRTDPPLIEEIKSSFNIRELSRRLVDNPLEHPYSLQLFSYGYFHWREQGAIPRLRLLLVSTRGRESRELELDLDIPRFEQWLESRLKELVSEARLAEKRAARRRKESASFPFPFATPRSGQVDLMRTIQEGMGEGRAMLLQAATGLGKTVGVLFPVLKEAFSRGQRVVYVTPKNSQHAVAEDAVDRFQQAGSKIRSLTITAKGKICFKDEPLCDPGYCEYARDYYEKLHENDILAILARKRRLKSRTFRQLGEQYQVCPFELQLDASREADLVICDYNYVFAPRSALGRMTDMSIDQEGKPSLVIDEAHNLPGRAMEYYSPVLSSQHLEMLRHAMGDIHPPFNKEAQQLLDDCLATLTSCGGAGGSRPLRITPPLEPFLEQDERLRALLNRYLDSGAEMGRQDPILGLCFSWSEFTRLLEYAADPERQEFFTTWHPHGSGGAVKITCCDASEMLKECYADYGQVVAFSATLKPFDYYARLSGLDPESVRTAEFPSPFPPELRKLLLIPQVSTRYSRREANYGKIADAVRRIAGGRRGNYLVFLPSFPFLERVLELFRPPEGFVVLRQERDMKARQVEEVLERLRAGNSPTILFAVQGGSFSEGVDYAGEMVIGAFVVGPPLPNYDFQREQMREYYQKRYGAGFPYAYTIPAMARAVQAAGRVIRSETDRGLIVLMDDRFMDPEYSSAMPADWFESDVRELVSGSILKDVEEFWAGTESRRRHQEVTGEAG</sequence>
<evidence type="ECO:0000313" key="16">
    <source>
        <dbReference type="Proteomes" id="UP000006732"/>
    </source>
</evidence>
<dbReference type="InterPro" id="IPR010614">
    <property type="entry name" value="RAD3-like_helicase_DEAD"/>
</dbReference>
<dbReference type="Pfam" id="PF13307">
    <property type="entry name" value="Helicase_C_2"/>
    <property type="match status" value="1"/>
</dbReference>
<keyword evidence="8" id="KW-0408">Iron</keyword>
<dbReference type="STRING" id="338966.Ppro_1847"/>
<evidence type="ECO:0000256" key="11">
    <source>
        <dbReference type="ARBA" id="ARBA00023204"/>
    </source>
</evidence>
<keyword evidence="10" id="KW-0238">DNA-binding</keyword>
<organism evidence="15 16">
    <name type="scientific">Pelobacter propionicus (strain DSM 2379 / NBRC 103807 / OttBd1)</name>
    <dbReference type="NCBI Taxonomy" id="338966"/>
    <lineage>
        <taxon>Bacteria</taxon>
        <taxon>Pseudomonadati</taxon>
        <taxon>Thermodesulfobacteriota</taxon>
        <taxon>Desulfuromonadia</taxon>
        <taxon>Desulfuromonadales</taxon>
        <taxon>Desulfuromonadaceae</taxon>
        <taxon>Pelobacter</taxon>
    </lineage>
</organism>
<dbReference type="Pfam" id="PF06733">
    <property type="entry name" value="DEAD_2"/>
    <property type="match status" value="1"/>
</dbReference>
<evidence type="ECO:0000313" key="15">
    <source>
        <dbReference type="EMBL" id="ABK99459.1"/>
    </source>
</evidence>
<evidence type="ECO:0000256" key="1">
    <source>
        <dbReference type="ARBA" id="ARBA00022485"/>
    </source>
</evidence>
<evidence type="ECO:0000256" key="6">
    <source>
        <dbReference type="ARBA" id="ARBA00022806"/>
    </source>
</evidence>
<proteinExistence type="inferred from homology"/>
<keyword evidence="12" id="KW-0413">Isomerase</keyword>
<name>A1AQ39_PELPD</name>
<gene>
    <name evidence="15" type="ordered locus">Ppro_1847</name>
</gene>
<dbReference type="InterPro" id="IPR014013">
    <property type="entry name" value="Helic_SF1/SF2_ATP-bd_DinG/Rad3"/>
</dbReference>
<evidence type="ECO:0000256" key="13">
    <source>
        <dbReference type="ARBA" id="ARBA00038058"/>
    </source>
</evidence>
<evidence type="ECO:0000256" key="10">
    <source>
        <dbReference type="ARBA" id="ARBA00023125"/>
    </source>
</evidence>
<dbReference type="GO" id="GO:0051539">
    <property type="term" value="F:4 iron, 4 sulfur cluster binding"/>
    <property type="evidence" value="ECO:0007669"/>
    <property type="project" value="UniProtKB-KW"/>
</dbReference>
<evidence type="ECO:0000256" key="2">
    <source>
        <dbReference type="ARBA" id="ARBA00022723"/>
    </source>
</evidence>
<keyword evidence="2" id="KW-0479">Metal-binding</keyword>
<comment type="similarity">
    <text evidence="13">Belongs to the helicase family. DinG subfamily.</text>
</comment>
<dbReference type="InterPro" id="IPR011604">
    <property type="entry name" value="PDDEXK-like_dom_sf"/>
</dbReference>
<dbReference type="PROSITE" id="PS51193">
    <property type="entry name" value="HELICASE_ATP_BIND_2"/>
    <property type="match status" value="1"/>
</dbReference>
<dbReference type="SUPFAM" id="SSF52540">
    <property type="entry name" value="P-loop containing nucleoside triphosphate hydrolases"/>
    <property type="match status" value="1"/>
</dbReference>
<evidence type="ECO:0000256" key="12">
    <source>
        <dbReference type="ARBA" id="ARBA00023235"/>
    </source>
</evidence>
<dbReference type="InterPro" id="IPR045028">
    <property type="entry name" value="DinG/Rad3-like"/>
</dbReference>
<dbReference type="KEGG" id="ppd:Ppro_1847"/>
<evidence type="ECO:0000256" key="8">
    <source>
        <dbReference type="ARBA" id="ARBA00023004"/>
    </source>
</evidence>
<dbReference type="EMBL" id="CP000482">
    <property type="protein sequence ID" value="ABK99459.1"/>
    <property type="molecule type" value="Genomic_DNA"/>
</dbReference>
<keyword evidence="3" id="KW-0547">Nucleotide-binding</keyword>
<evidence type="ECO:0000256" key="9">
    <source>
        <dbReference type="ARBA" id="ARBA00023014"/>
    </source>
</evidence>
<dbReference type="GO" id="GO:0016818">
    <property type="term" value="F:hydrolase activity, acting on acid anhydrides, in phosphorus-containing anhydrides"/>
    <property type="evidence" value="ECO:0007669"/>
    <property type="project" value="InterPro"/>
</dbReference>
<reference evidence="15 16" key="1">
    <citation type="submission" date="2006-10" db="EMBL/GenBank/DDBJ databases">
        <title>Complete sequence of chromosome of Pelobacter propionicus DSM 2379.</title>
        <authorList>
            <consortium name="US DOE Joint Genome Institute"/>
            <person name="Copeland A."/>
            <person name="Lucas S."/>
            <person name="Lapidus A."/>
            <person name="Barry K."/>
            <person name="Detter J.C."/>
            <person name="Glavina del Rio T."/>
            <person name="Hammon N."/>
            <person name="Israni S."/>
            <person name="Dalin E."/>
            <person name="Tice H."/>
            <person name="Pitluck S."/>
            <person name="Saunders E."/>
            <person name="Brettin T."/>
            <person name="Bruce D."/>
            <person name="Han C."/>
            <person name="Tapia R."/>
            <person name="Schmutz J."/>
            <person name="Larimer F."/>
            <person name="Land M."/>
            <person name="Hauser L."/>
            <person name="Kyrpides N."/>
            <person name="Kim E."/>
            <person name="Lovley D."/>
            <person name="Richardson P."/>
        </authorList>
    </citation>
    <scope>NUCLEOTIDE SEQUENCE [LARGE SCALE GENOMIC DNA]</scope>
    <source>
        <strain evidence="16">DSM 2379 / NBRC 103807 / OttBd1</strain>
    </source>
</reference>
<dbReference type="InterPro" id="IPR006554">
    <property type="entry name" value="Helicase-like_DEXD_c2"/>
</dbReference>
<dbReference type="Gene3D" id="1.10.275.40">
    <property type="match status" value="1"/>
</dbReference>
<dbReference type="HOGENOM" id="CLU_006515_7_0_7"/>
<keyword evidence="6" id="KW-0347">Helicase</keyword>
<evidence type="ECO:0000256" key="5">
    <source>
        <dbReference type="ARBA" id="ARBA00022801"/>
    </source>
</evidence>
<keyword evidence="4" id="KW-0227">DNA damage</keyword>
<keyword evidence="16" id="KW-1185">Reference proteome</keyword>
<dbReference type="GO" id="GO:0046872">
    <property type="term" value="F:metal ion binding"/>
    <property type="evidence" value="ECO:0007669"/>
    <property type="project" value="UniProtKB-KW"/>
</dbReference>
<dbReference type="GO" id="GO:0005524">
    <property type="term" value="F:ATP binding"/>
    <property type="evidence" value="ECO:0007669"/>
    <property type="project" value="UniProtKB-KW"/>
</dbReference>
<dbReference type="SMART" id="SM00491">
    <property type="entry name" value="HELICc2"/>
    <property type="match status" value="1"/>
</dbReference>
<evidence type="ECO:0000256" key="4">
    <source>
        <dbReference type="ARBA" id="ARBA00022763"/>
    </source>
</evidence>
<accession>A1AQ39</accession>
<dbReference type="Gene3D" id="1.10.30.20">
    <property type="entry name" value="Bacterial XPD DNA helicase, FeS cluster domain"/>
    <property type="match status" value="1"/>
</dbReference>
<evidence type="ECO:0000256" key="7">
    <source>
        <dbReference type="ARBA" id="ARBA00022840"/>
    </source>
</evidence>
<evidence type="ECO:0000256" key="3">
    <source>
        <dbReference type="ARBA" id="ARBA00022741"/>
    </source>
</evidence>
<keyword evidence="7" id="KW-0067">ATP-binding</keyword>
<dbReference type="AlphaFoldDB" id="A1AQ39"/>
<dbReference type="GO" id="GO:0006281">
    <property type="term" value="P:DNA repair"/>
    <property type="evidence" value="ECO:0007669"/>
    <property type="project" value="UniProtKB-KW"/>
</dbReference>
<dbReference type="InterPro" id="IPR027417">
    <property type="entry name" value="P-loop_NTPase"/>
</dbReference>
<dbReference type="InterPro" id="IPR042493">
    <property type="entry name" value="XPD_DNA_FeS"/>
</dbReference>
<keyword evidence="11" id="KW-0234">DNA repair</keyword>
<dbReference type="GO" id="GO:0003677">
    <property type="term" value="F:DNA binding"/>
    <property type="evidence" value="ECO:0007669"/>
    <property type="project" value="UniProtKB-KW"/>
</dbReference>
<dbReference type="RefSeq" id="WP_011735735.1">
    <property type="nucleotide sequence ID" value="NC_008609.1"/>
</dbReference>
<dbReference type="Pfam" id="PF00270">
    <property type="entry name" value="DEAD"/>
    <property type="match status" value="1"/>
</dbReference>
<dbReference type="InterPro" id="IPR006555">
    <property type="entry name" value="ATP-dep_Helicase_C"/>
</dbReference>
<dbReference type="SMART" id="SM00488">
    <property type="entry name" value="DEXDc2"/>
    <property type="match status" value="1"/>
</dbReference>
<dbReference type="OrthoDB" id="9805194at2"/>
<dbReference type="Gene3D" id="3.40.50.300">
    <property type="entry name" value="P-loop containing nucleotide triphosphate hydrolases"/>
    <property type="match status" value="2"/>
</dbReference>
<keyword evidence="5" id="KW-0378">Hydrolase</keyword>